<evidence type="ECO:0000256" key="2">
    <source>
        <dbReference type="SAM" id="Phobius"/>
    </source>
</evidence>
<keyword evidence="6" id="KW-1185">Reference proteome</keyword>
<evidence type="ECO:0000313" key="6">
    <source>
        <dbReference type="Proteomes" id="UP000829504"/>
    </source>
</evidence>
<feature type="transmembrane region" description="Helical" evidence="2">
    <location>
        <begin position="324"/>
        <end position="346"/>
    </location>
</feature>
<reference evidence="3 5" key="1">
    <citation type="submission" date="2014-12" db="EMBL/GenBank/DDBJ databases">
        <title>Genome sequence of Morococcus cerebrosus.</title>
        <authorList>
            <person name="Shin S.-K."/>
            <person name="Yi H."/>
        </authorList>
    </citation>
    <scope>NUCLEOTIDE SEQUENCE [LARGE SCALE GENOMIC DNA]</scope>
    <source>
        <strain evidence="3 5">CIP 81.93</strain>
    </source>
</reference>
<dbReference type="RefSeq" id="WP_039405435.1">
    <property type="nucleotide sequence ID" value="NZ_CP094242.1"/>
</dbReference>
<keyword evidence="1" id="KW-0175">Coiled coil</keyword>
<proteinExistence type="predicted"/>
<reference evidence="4 6" key="2">
    <citation type="submission" date="2022-03" db="EMBL/GenBank/DDBJ databases">
        <title>Genome sequencing of Morococcus cerebrosus.</title>
        <authorList>
            <person name="Baek M.-G."/>
            <person name="Yi H."/>
        </authorList>
    </citation>
    <scope>NUCLEOTIDE SEQUENCE [LARGE SCALE GENOMIC DNA]</scope>
    <source>
        <strain evidence="4 6">CIP 81.93</strain>
    </source>
</reference>
<feature type="transmembrane region" description="Helical" evidence="2">
    <location>
        <begin position="358"/>
        <end position="386"/>
    </location>
</feature>
<evidence type="ECO:0000313" key="5">
    <source>
        <dbReference type="Proteomes" id="UP000031390"/>
    </source>
</evidence>
<gene>
    <name evidence="3" type="ORF">MCC93_04780</name>
    <name evidence="4" type="ORF">MON37_04250</name>
</gene>
<evidence type="ECO:0000313" key="4">
    <source>
        <dbReference type="EMBL" id="UNV88146.1"/>
    </source>
</evidence>
<name>A0A0C1HD71_9NEIS</name>
<dbReference type="Proteomes" id="UP000031390">
    <property type="component" value="Unassembled WGS sequence"/>
</dbReference>
<dbReference type="AlphaFoldDB" id="A0A0C1HD71"/>
<accession>A0A0C1HD71</accession>
<dbReference type="EMBL" id="CP094242">
    <property type="protein sequence ID" value="UNV88146.1"/>
    <property type="molecule type" value="Genomic_DNA"/>
</dbReference>
<protein>
    <submittedName>
        <fullName evidence="3">Uncharacterized protein</fullName>
    </submittedName>
</protein>
<keyword evidence="2" id="KW-0472">Membrane</keyword>
<dbReference type="Gene3D" id="1.10.287.1490">
    <property type="match status" value="1"/>
</dbReference>
<sequence length="482" mass="55440">MSIKIDKFNNEIIPLWNEVQNVVNGINETLVSESYIENFAYLKKITAFLSEAMFCIDADYLPTSLLSNVKAYLNELKNNLNYSQNYSNSYVQNIENNLDNLLQIVFPFVLHKGKAIKGLRVGLNEYSKTINEHVENGFSEIKLTQENAIKIKSELENELDEFQRVRTEIEEYRDSIFSKDGIKDNVEKLLSDSESKLSEIDELHNSIYEEDGLKQKIDEFYSNISDKNKEINELKEDSSTTLQGLSNFYDKIFGKDDGNGKKAGGLKQEIDQRRSDLDEFKQKQEERYNELNKQIENLLPGATSAGLSSAYSEMRNKFSKNAGWYGWAFYFSLFVLFITVLCIKDVMLVRDIPLDKGIWISLLVLLGNFAVKMPFIIPALWLVIFISRRRSEAERLSQEYVHKEVLAKSYDSYKQQIEKLSKKEQEELLPVLMEGMIKAISLNPAETLDKKHQSDSPISEVLKDKNFIDSIVDKIKGSSSKS</sequence>
<organism evidence="3 5">
    <name type="scientific">Morococcus cerebrosus</name>
    <dbReference type="NCBI Taxonomy" id="1056807"/>
    <lineage>
        <taxon>Bacteria</taxon>
        <taxon>Pseudomonadati</taxon>
        <taxon>Pseudomonadota</taxon>
        <taxon>Betaproteobacteria</taxon>
        <taxon>Neisseriales</taxon>
        <taxon>Neisseriaceae</taxon>
        <taxon>Morococcus</taxon>
    </lineage>
</organism>
<keyword evidence="2" id="KW-1133">Transmembrane helix</keyword>
<evidence type="ECO:0000313" key="3">
    <source>
        <dbReference type="EMBL" id="KIC12107.1"/>
    </source>
</evidence>
<evidence type="ECO:0000256" key="1">
    <source>
        <dbReference type="SAM" id="Coils"/>
    </source>
</evidence>
<dbReference type="PATRIC" id="fig|1056807.3.peg.460"/>
<dbReference type="EMBL" id="JUFZ01000018">
    <property type="protein sequence ID" value="KIC12107.1"/>
    <property type="molecule type" value="Genomic_DNA"/>
</dbReference>
<keyword evidence="2" id="KW-0812">Transmembrane</keyword>
<dbReference type="Proteomes" id="UP000829504">
    <property type="component" value="Chromosome"/>
</dbReference>
<feature type="coiled-coil region" evidence="1">
    <location>
        <begin position="141"/>
        <end position="175"/>
    </location>
</feature>